<dbReference type="CDD" id="cd03221">
    <property type="entry name" value="ABCF_EF-3"/>
    <property type="match status" value="1"/>
</dbReference>
<dbReference type="FunFam" id="3.40.50.300:FF:000011">
    <property type="entry name" value="Putative ABC transporter ATP-binding component"/>
    <property type="match status" value="1"/>
</dbReference>
<dbReference type="EMBL" id="FPHJ01000055">
    <property type="protein sequence ID" value="SFV66924.1"/>
    <property type="molecule type" value="Genomic_DNA"/>
</dbReference>
<dbReference type="Pfam" id="PF12848">
    <property type="entry name" value="ABC_tran_Xtn"/>
    <property type="match status" value="1"/>
</dbReference>
<dbReference type="GO" id="GO:0006281">
    <property type="term" value="P:DNA repair"/>
    <property type="evidence" value="ECO:0007669"/>
    <property type="project" value="UniProtKB-KW"/>
</dbReference>
<evidence type="ECO:0000256" key="1">
    <source>
        <dbReference type="ARBA" id="ARBA00022490"/>
    </source>
</evidence>
<dbReference type="InterPro" id="IPR003593">
    <property type="entry name" value="AAA+_ATPase"/>
</dbReference>
<evidence type="ECO:0000313" key="11">
    <source>
        <dbReference type="EMBL" id="SFV66924.1"/>
    </source>
</evidence>
<dbReference type="HAMAP" id="MF_00848">
    <property type="entry name" value="Uup"/>
    <property type="match status" value="1"/>
</dbReference>
<sequence length="611" mass="69727">MPLITLDNISVRFSQKSVLDEISTTIHNNEKIALIGRNGEGKTTLMRLLAGVIDADDGLLHRKNNTTISYLQQTPPKGSNEKLFDIVAKGLGVKGDLLVNYQNALTNNMLDEAAKIQQKIDDNNAWDLIPIINSALEKFELNPEHTLEQLSGGWRRRVMLAKAMIAKPSILLLDEPTNHMDITAILGLEKQLQNYVGTIILISHDREFVANVCHKVFDLDRGKLSVFDCGYHEYIKRKDEQLNALMLEQKRFDKKLAQEEVWIRQGIKARRTRNEGRVRALKKMRLELSNRRAIRGKAKIQTLDKEMVSKIIFEIEKISYSIGNLNLVNEFSSLILKGDKIGIIGGNGVGKSTFIKLLLGELKQTQGKIKRSKNCQIAYFDQTHEQLNLEQKAMDFVSGGRERIDIGGKSKHIIGYLRNFLFTAEQCRSPIKMLSGGEKNRLLLAKILSQESNLLVLDEPTNDLDVETLELLEEMLSDYKGTLLLISHDRKFINNVVTSTIVFEGNGIIEYYVGNYDDYLLQKKETITQKIQKTSTPKQQTFSKTKPKVNSDKLLSKIDDYENKIKAIHLVMADEDFYKQEQNKIDKTLNDLKETEEKLNQAYKNWELLEC</sequence>
<keyword evidence="5" id="KW-0378">Hydrolase</keyword>
<dbReference type="Pfam" id="PF16326">
    <property type="entry name" value="ABC_tran_CTD"/>
    <property type="match status" value="1"/>
</dbReference>
<dbReference type="GO" id="GO:0003677">
    <property type="term" value="F:DNA binding"/>
    <property type="evidence" value="ECO:0007669"/>
    <property type="project" value="UniProtKB-KW"/>
</dbReference>
<keyword evidence="4" id="KW-0227">DNA damage</keyword>
<evidence type="ECO:0000256" key="2">
    <source>
        <dbReference type="ARBA" id="ARBA00022737"/>
    </source>
</evidence>
<evidence type="ECO:0000256" key="7">
    <source>
        <dbReference type="ARBA" id="ARBA00023125"/>
    </source>
</evidence>
<proteinExistence type="inferred from homology"/>
<dbReference type="InterPro" id="IPR027417">
    <property type="entry name" value="P-loop_NTPase"/>
</dbReference>
<dbReference type="GO" id="GO:0005524">
    <property type="term" value="F:ATP binding"/>
    <property type="evidence" value="ECO:0007669"/>
    <property type="project" value="UniProtKB-KW"/>
</dbReference>
<keyword evidence="2" id="KW-0677">Repeat</keyword>
<keyword evidence="7" id="KW-0238">DNA-binding</keyword>
<evidence type="ECO:0000256" key="6">
    <source>
        <dbReference type="ARBA" id="ARBA00022840"/>
    </source>
</evidence>
<evidence type="ECO:0000256" key="9">
    <source>
        <dbReference type="SAM" id="Coils"/>
    </source>
</evidence>
<dbReference type="InterPro" id="IPR043686">
    <property type="entry name" value="Uup"/>
</dbReference>
<feature type="domain" description="ABC transporter" evidence="10">
    <location>
        <begin position="313"/>
        <end position="531"/>
    </location>
</feature>
<accession>A0A1W1CMC3</accession>
<dbReference type="PANTHER" id="PTHR42855">
    <property type="entry name" value="ABC TRANSPORTER ATP-BINDING SUBUNIT"/>
    <property type="match status" value="1"/>
</dbReference>
<keyword evidence="8" id="KW-0234">DNA repair</keyword>
<feature type="domain" description="ABC transporter" evidence="10">
    <location>
        <begin position="4"/>
        <end position="246"/>
    </location>
</feature>
<dbReference type="Gene3D" id="3.40.50.300">
    <property type="entry name" value="P-loop containing nucleotide triphosphate hydrolases"/>
    <property type="match status" value="2"/>
</dbReference>
<reference evidence="11" key="1">
    <citation type="submission" date="2016-10" db="EMBL/GenBank/DDBJ databases">
        <authorList>
            <person name="de Groot N.N."/>
        </authorList>
    </citation>
    <scope>NUCLEOTIDE SEQUENCE</scope>
</reference>
<dbReference type="PANTHER" id="PTHR42855:SF1">
    <property type="entry name" value="ABC TRANSPORTER DOMAIN-CONTAINING PROTEIN"/>
    <property type="match status" value="1"/>
</dbReference>
<dbReference type="PROSITE" id="PS00211">
    <property type="entry name" value="ABC_TRANSPORTER_1"/>
    <property type="match status" value="2"/>
</dbReference>
<name>A0A1W1CMC3_9ZZZZ</name>
<dbReference type="SUPFAM" id="SSF52540">
    <property type="entry name" value="P-loop containing nucleoside triphosphate hydrolases"/>
    <property type="match status" value="2"/>
</dbReference>
<feature type="coiled-coil region" evidence="9">
    <location>
        <begin position="578"/>
        <end position="609"/>
    </location>
</feature>
<organism evidence="11">
    <name type="scientific">hydrothermal vent metagenome</name>
    <dbReference type="NCBI Taxonomy" id="652676"/>
    <lineage>
        <taxon>unclassified sequences</taxon>
        <taxon>metagenomes</taxon>
        <taxon>ecological metagenomes</taxon>
    </lineage>
</organism>
<dbReference type="InterPro" id="IPR051309">
    <property type="entry name" value="ABCF_ATPase"/>
</dbReference>
<dbReference type="InterPro" id="IPR032524">
    <property type="entry name" value="ABC_tran_C"/>
</dbReference>
<dbReference type="InterPro" id="IPR037118">
    <property type="entry name" value="Val-tRNA_synth_C_sf"/>
</dbReference>
<evidence type="ECO:0000256" key="4">
    <source>
        <dbReference type="ARBA" id="ARBA00022763"/>
    </source>
</evidence>
<evidence type="ECO:0000259" key="10">
    <source>
        <dbReference type="PROSITE" id="PS50893"/>
    </source>
</evidence>
<protein>
    <submittedName>
        <fullName evidence="11">COG0488: ATPase components of ABC transporters with duplicated ATPase domains</fullName>
    </submittedName>
</protein>
<dbReference type="SMART" id="SM00382">
    <property type="entry name" value="AAA"/>
    <property type="match status" value="2"/>
</dbReference>
<keyword evidence="6" id="KW-0067">ATP-binding</keyword>
<evidence type="ECO:0000256" key="5">
    <source>
        <dbReference type="ARBA" id="ARBA00022801"/>
    </source>
</evidence>
<dbReference type="Gene3D" id="1.10.287.380">
    <property type="entry name" value="Valyl-tRNA synthetase, C-terminal domain"/>
    <property type="match status" value="1"/>
</dbReference>
<evidence type="ECO:0000256" key="3">
    <source>
        <dbReference type="ARBA" id="ARBA00022741"/>
    </source>
</evidence>
<dbReference type="InterPro" id="IPR032781">
    <property type="entry name" value="ABC_tran_Xtn"/>
</dbReference>
<dbReference type="PROSITE" id="PS50893">
    <property type="entry name" value="ABC_TRANSPORTER_2"/>
    <property type="match status" value="2"/>
</dbReference>
<dbReference type="GO" id="GO:0016887">
    <property type="term" value="F:ATP hydrolysis activity"/>
    <property type="evidence" value="ECO:0007669"/>
    <property type="project" value="InterPro"/>
</dbReference>
<gene>
    <name evidence="11" type="ORF">MNB_SUP05-5-859</name>
</gene>
<dbReference type="InterPro" id="IPR003439">
    <property type="entry name" value="ABC_transporter-like_ATP-bd"/>
</dbReference>
<dbReference type="InterPro" id="IPR017871">
    <property type="entry name" value="ABC_transporter-like_CS"/>
</dbReference>
<dbReference type="FunFam" id="3.40.50.300:FF:000309">
    <property type="entry name" value="ABC transporter ATP-binding protein"/>
    <property type="match status" value="1"/>
</dbReference>
<keyword evidence="1" id="KW-0963">Cytoplasm</keyword>
<keyword evidence="3" id="KW-0547">Nucleotide-binding</keyword>
<dbReference type="Pfam" id="PF00005">
    <property type="entry name" value="ABC_tran"/>
    <property type="match status" value="2"/>
</dbReference>
<keyword evidence="9" id="KW-0175">Coiled coil</keyword>
<evidence type="ECO:0000256" key="8">
    <source>
        <dbReference type="ARBA" id="ARBA00023204"/>
    </source>
</evidence>
<dbReference type="AlphaFoldDB" id="A0A1W1CMC3"/>